<organism evidence="1">
    <name type="scientific">Myoviridae sp. ctp7F23</name>
    <dbReference type="NCBI Taxonomy" id="2825174"/>
    <lineage>
        <taxon>Viruses</taxon>
        <taxon>Duplodnaviria</taxon>
        <taxon>Heunggongvirae</taxon>
        <taxon>Uroviricota</taxon>
        <taxon>Caudoviricetes</taxon>
    </lineage>
</organism>
<name>A0A8S5U8I7_9CAUD</name>
<accession>A0A8S5U8I7</accession>
<evidence type="ECO:0000313" key="1">
    <source>
        <dbReference type="EMBL" id="DAF90773.1"/>
    </source>
</evidence>
<dbReference type="EMBL" id="BK016037">
    <property type="protein sequence ID" value="DAF90773.1"/>
    <property type="molecule type" value="Genomic_DNA"/>
</dbReference>
<reference evidence="1" key="1">
    <citation type="journal article" date="2021" name="Proc. Natl. Acad. Sci. U.S.A.">
        <title>A Catalog of Tens of Thousands of Viruses from Human Metagenomes Reveals Hidden Associations with Chronic Diseases.</title>
        <authorList>
            <person name="Tisza M.J."/>
            <person name="Buck C.B."/>
        </authorList>
    </citation>
    <scope>NUCLEOTIDE SEQUENCE</scope>
    <source>
        <strain evidence="1">Ctp7F23</strain>
    </source>
</reference>
<sequence>MTRKDLQDALVEETRELLKDVWVKNPAGEETGVKVFPQRLPEISEDDADETKLFPYAIVRLGDSLTEDDNDPWHVTVDWLLGVRDNSVDGQGHIHILTMIERITNRFIAEPWLNKIYRADQRITTALQDEDTYPFYFGGVEITFSIPKTGRRDEYA</sequence>
<proteinExistence type="predicted"/>
<protein>
    <submittedName>
        <fullName evidence="1">Tail completion protein</fullName>
    </submittedName>
</protein>